<accession>A0A2P4SJ95</accession>
<dbReference type="Proteomes" id="UP000237246">
    <property type="component" value="Unassembled WGS sequence"/>
</dbReference>
<gene>
    <name evidence="1" type="ORF">CIB84_012073</name>
</gene>
<organism evidence="1 2">
    <name type="scientific">Bambusicola thoracicus</name>
    <name type="common">Chinese bamboo-partridge</name>
    <name type="synonym">Perdix thoracica</name>
    <dbReference type="NCBI Taxonomy" id="9083"/>
    <lineage>
        <taxon>Eukaryota</taxon>
        <taxon>Metazoa</taxon>
        <taxon>Chordata</taxon>
        <taxon>Craniata</taxon>
        <taxon>Vertebrata</taxon>
        <taxon>Euteleostomi</taxon>
        <taxon>Archelosauria</taxon>
        <taxon>Archosauria</taxon>
        <taxon>Dinosauria</taxon>
        <taxon>Saurischia</taxon>
        <taxon>Theropoda</taxon>
        <taxon>Coelurosauria</taxon>
        <taxon>Aves</taxon>
        <taxon>Neognathae</taxon>
        <taxon>Galloanserae</taxon>
        <taxon>Galliformes</taxon>
        <taxon>Phasianidae</taxon>
        <taxon>Perdicinae</taxon>
        <taxon>Bambusicola</taxon>
    </lineage>
</organism>
<evidence type="ECO:0000313" key="2">
    <source>
        <dbReference type="Proteomes" id="UP000237246"/>
    </source>
</evidence>
<sequence>LTQVTELTYAECMEHEDNTATTFSTCPLSPSIFWSSNCEQFSEENFNTKLMGDPWEQSYEDKLKKQSKLYFFLPFLQRLDYMNSARKDPVIIASKESENTEGIKELLFGVMKETADLKAPQDESDCPFLSLFGDDSQPIYNKASTKHCNPFVNQNTAPVFLIDPDDRKQMTDRNQMPNINYAYDTEEAHPAINARKSSVDRHRRGIFTVPEQVLCKSNNAPFANYKKNSLHKTHLQDCHEGQLYLIPPGNEEKPLTSEKSGECQQVRDVYSMFYSSFSHLMLHIFYKQMCACPDPKHVINPWIAAIQF</sequence>
<protein>
    <submittedName>
        <fullName evidence="1">Uncharacterized protein</fullName>
    </submittedName>
</protein>
<evidence type="ECO:0000313" key="1">
    <source>
        <dbReference type="EMBL" id="POI24179.1"/>
    </source>
</evidence>
<comment type="caution">
    <text evidence="1">The sequence shown here is derived from an EMBL/GenBank/DDBJ whole genome shotgun (WGS) entry which is preliminary data.</text>
</comment>
<dbReference type="AlphaFoldDB" id="A0A2P4SJ95"/>
<dbReference type="InterPro" id="IPR027883">
    <property type="entry name" value="Redic1-like"/>
</dbReference>
<dbReference type="PANTHER" id="PTHR35158">
    <property type="entry name" value="CDNA SEQUENCE CN725425"/>
    <property type="match status" value="1"/>
</dbReference>
<dbReference type="EMBL" id="PPHD01043237">
    <property type="protein sequence ID" value="POI24179.1"/>
    <property type="molecule type" value="Genomic_DNA"/>
</dbReference>
<keyword evidence="2" id="KW-1185">Reference proteome</keyword>
<dbReference type="PANTHER" id="PTHR35158:SF1">
    <property type="entry name" value="CDNA SEQUENCE CN725425"/>
    <property type="match status" value="1"/>
</dbReference>
<name>A0A2P4SJ95_BAMTH</name>
<reference evidence="1 2" key="1">
    <citation type="submission" date="2018-01" db="EMBL/GenBank/DDBJ databases">
        <title>Comparison of the Chinese Bamboo Partridge and Red Junglefowl genome sequences highlights the importance of demography in genome evolution.</title>
        <authorList>
            <person name="Tiley G.P."/>
            <person name="Kimball R.T."/>
            <person name="Braun E.L."/>
            <person name="Burleigh J.G."/>
        </authorList>
    </citation>
    <scope>NUCLEOTIDE SEQUENCE [LARGE SCALE GENOMIC DNA]</scope>
    <source>
        <strain evidence="1">RTK389</strain>
        <tissue evidence="1">Blood</tissue>
    </source>
</reference>
<feature type="non-terminal residue" evidence="1">
    <location>
        <position position="1"/>
    </location>
</feature>
<dbReference type="OrthoDB" id="6430388at2759"/>
<proteinExistence type="predicted"/>